<keyword evidence="12" id="KW-1185">Reference proteome</keyword>
<dbReference type="Pfam" id="PF00043">
    <property type="entry name" value="GST_C"/>
    <property type="match status" value="2"/>
</dbReference>
<evidence type="ECO:0000256" key="1">
    <source>
        <dbReference type="ARBA" id="ARBA00004496"/>
    </source>
</evidence>
<sequence length="453" mass="51348">MGLELYLDLLSQPCRAVYLFAKKNNIPFELKNVELFKDSILGTKVPGAEAEGGATHPSGSQRKETTRVKKVPILKDETFILSEGTAILLYLSRKYNTPDHWYPSDLQKRAKVDEYLSWHQATIRSNAPKTMWIKGDLTGQPLPPEKLQEVMDGLATALDHFEGLFLQDKPFLVGSEVSLADLVAIVDLMQPVGVGCDIFKDRPRLAEWRKRTEDVIGKELFLQAHELILNISKLSTIQIDPQLKEQLAPVLAVYIFAKKNNIPFMMKPVEMLKGGGGGTAILLYLTRKYNTPSYWYPPDMKKRARVDEYLAWQISTIRAGTSKILWLKVVIPLFVGHQVSPEKLYEAMEELNLAIQKLEDKFLQEKPFLIGPEISLADLVAIVELMQPLGAGCDILEGRPKLQEWRKRVELTLGKELFMEAHSRILNPQELKSIVIDPPLKAQMKPLLLKMLK</sequence>
<dbReference type="EC" id="2.5.1.18" evidence="4"/>
<evidence type="ECO:0000259" key="10">
    <source>
        <dbReference type="PROSITE" id="PS50405"/>
    </source>
</evidence>
<gene>
    <name evidence="11" type="primary">GSTT1</name>
    <name evidence="11" type="ORF">L345_08247</name>
</gene>
<dbReference type="InterPro" id="IPR010987">
    <property type="entry name" value="Glutathione-S-Trfase_C-like"/>
</dbReference>
<evidence type="ECO:0000259" key="9">
    <source>
        <dbReference type="PROSITE" id="PS50404"/>
    </source>
</evidence>
<evidence type="ECO:0000256" key="8">
    <source>
        <dbReference type="SAM" id="MobiDB-lite"/>
    </source>
</evidence>
<dbReference type="InterPro" id="IPR004045">
    <property type="entry name" value="Glutathione_S-Trfase_N"/>
</dbReference>
<dbReference type="AlphaFoldDB" id="V8NWQ7"/>
<feature type="domain" description="GST C-terminal" evidence="10">
    <location>
        <begin position="105"/>
        <end position="243"/>
    </location>
</feature>
<dbReference type="InterPro" id="IPR036249">
    <property type="entry name" value="Thioredoxin-like_sf"/>
</dbReference>
<protein>
    <recommendedName>
        <fullName evidence="4">glutathione transferase</fullName>
        <ecNumber evidence="4">2.5.1.18</ecNumber>
    </recommendedName>
</protein>
<keyword evidence="6 11" id="KW-0808">Transferase</keyword>
<reference evidence="11 12" key="1">
    <citation type="journal article" date="2013" name="Proc. Natl. Acad. Sci. U.S.A.">
        <title>The king cobra genome reveals dynamic gene evolution and adaptation in the snake venom system.</title>
        <authorList>
            <person name="Vonk F.J."/>
            <person name="Casewell N.R."/>
            <person name="Henkel C.V."/>
            <person name="Heimberg A.M."/>
            <person name="Jansen H.J."/>
            <person name="McCleary R.J."/>
            <person name="Kerkkamp H.M."/>
            <person name="Vos R.A."/>
            <person name="Guerreiro I."/>
            <person name="Calvete J.J."/>
            <person name="Wuster W."/>
            <person name="Woods A.E."/>
            <person name="Logan J.M."/>
            <person name="Harrison R.A."/>
            <person name="Castoe T.A."/>
            <person name="de Koning A.P."/>
            <person name="Pollock D.D."/>
            <person name="Yandell M."/>
            <person name="Calderon D."/>
            <person name="Renjifo C."/>
            <person name="Currier R.B."/>
            <person name="Salgado D."/>
            <person name="Pla D."/>
            <person name="Sanz L."/>
            <person name="Hyder A.S."/>
            <person name="Ribeiro J.M."/>
            <person name="Arntzen J.W."/>
            <person name="van den Thillart G.E."/>
            <person name="Boetzer M."/>
            <person name="Pirovano W."/>
            <person name="Dirks R.P."/>
            <person name="Spaink H.P."/>
            <person name="Duboule D."/>
            <person name="McGlinn E."/>
            <person name="Kini R.M."/>
            <person name="Richardson M.K."/>
        </authorList>
    </citation>
    <scope>NUCLEOTIDE SEQUENCE</scope>
    <source>
        <tissue evidence="11">Blood</tissue>
    </source>
</reference>
<dbReference type="CDD" id="cd03183">
    <property type="entry name" value="GST_C_Theta"/>
    <property type="match status" value="2"/>
</dbReference>
<evidence type="ECO:0000256" key="4">
    <source>
        <dbReference type="ARBA" id="ARBA00012452"/>
    </source>
</evidence>
<dbReference type="Gene3D" id="3.40.30.10">
    <property type="entry name" value="Glutaredoxin"/>
    <property type="match status" value="1"/>
</dbReference>
<evidence type="ECO:0000256" key="5">
    <source>
        <dbReference type="ARBA" id="ARBA00022490"/>
    </source>
</evidence>
<dbReference type="InterPro" id="IPR004046">
    <property type="entry name" value="GST_C"/>
</dbReference>
<evidence type="ECO:0000256" key="3">
    <source>
        <dbReference type="ARBA" id="ARBA00011738"/>
    </source>
</evidence>
<dbReference type="SFLD" id="SFLDS00019">
    <property type="entry name" value="Glutathione_Transferase_(cytos"/>
    <property type="match status" value="1"/>
</dbReference>
<dbReference type="InterPro" id="IPR040079">
    <property type="entry name" value="Glutathione_S-Trfase"/>
</dbReference>
<comment type="subcellular location">
    <subcellularLocation>
        <location evidence="1">Cytoplasm</location>
    </subcellularLocation>
</comment>
<evidence type="ECO:0000256" key="6">
    <source>
        <dbReference type="ARBA" id="ARBA00022679"/>
    </source>
</evidence>
<proteinExistence type="inferred from homology"/>
<evidence type="ECO:0000256" key="2">
    <source>
        <dbReference type="ARBA" id="ARBA00009899"/>
    </source>
</evidence>
<dbReference type="GO" id="GO:0006749">
    <property type="term" value="P:glutathione metabolic process"/>
    <property type="evidence" value="ECO:0007669"/>
    <property type="project" value="TreeGrafter"/>
</dbReference>
<dbReference type="Proteomes" id="UP000018936">
    <property type="component" value="Unassembled WGS sequence"/>
</dbReference>
<evidence type="ECO:0000313" key="12">
    <source>
        <dbReference type="Proteomes" id="UP000018936"/>
    </source>
</evidence>
<dbReference type="GO" id="GO:0004364">
    <property type="term" value="F:glutathione transferase activity"/>
    <property type="evidence" value="ECO:0007669"/>
    <property type="project" value="UniProtKB-EC"/>
</dbReference>
<dbReference type="Gene3D" id="1.20.1050.10">
    <property type="match status" value="2"/>
</dbReference>
<dbReference type="GO" id="GO:0005737">
    <property type="term" value="C:cytoplasm"/>
    <property type="evidence" value="ECO:0007669"/>
    <property type="project" value="UniProtKB-SubCell"/>
</dbReference>
<evidence type="ECO:0000256" key="7">
    <source>
        <dbReference type="ARBA" id="ARBA00047960"/>
    </source>
</evidence>
<comment type="catalytic activity">
    <reaction evidence="7">
        <text>RX + glutathione = an S-substituted glutathione + a halide anion + H(+)</text>
        <dbReference type="Rhea" id="RHEA:16437"/>
        <dbReference type="ChEBI" id="CHEBI:15378"/>
        <dbReference type="ChEBI" id="CHEBI:16042"/>
        <dbReference type="ChEBI" id="CHEBI:17792"/>
        <dbReference type="ChEBI" id="CHEBI:57925"/>
        <dbReference type="ChEBI" id="CHEBI:90779"/>
        <dbReference type="EC" id="2.5.1.18"/>
    </reaction>
</comment>
<dbReference type="PANTHER" id="PTHR43917">
    <property type="match status" value="1"/>
</dbReference>
<keyword evidence="5" id="KW-0963">Cytoplasm</keyword>
<name>V8NWQ7_OPHHA</name>
<dbReference type="PROSITE" id="PS50405">
    <property type="entry name" value="GST_CTER"/>
    <property type="match status" value="2"/>
</dbReference>
<comment type="similarity">
    <text evidence="2">Belongs to the GST superfamily. Theta family.</text>
</comment>
<dbReference type="PANTHER" id="PTHR43917:SF15">
    <property type="entry name" value="GLUTATHIONE S-TRANSFERASE THETA-1"/>
    <property type="match status" value="1"/>
</dbReference>
<dbReference type="SUPFAM" id="SSF52833">
    <property type="entry name" value="Thioredoxin-like"/>
    <property type="match status" value="1"/>
</dbReference>
<organism evidence="11 12">
    <name type="scientific">Ophiophagus hannah</name>
    <name type="common">King cobra</name>
    <name type="synonym">Naja hannah</name>
    <dbReference type="NCBI Taxonomy" id="8665"/>
    <lineage>
        <taxon>Eukaryota</taxon>
        <taxon>Metazoa</taxon>
        <taxon>Chordata</taxon>
        <taxon>Craniata</taxon>
        <taxon>Vertebrata</taxon>
        <taxon>Euteleostomi</taxon>
        <taxon>Lepidosauria</taxon>
        <taxon>Squamata</taxon>
        <taxon>Bifurcata</taxon>
        <taxon>Unidentata</taxon>
        <taxon>Episquamata</taxon>
        <taxon>Toxicofera</taxon>
        <taxon>Serpentes</taxon>
        <taxon>Colubroidea</taxon>
        <taxon>Elapidae</taxon>
        <taxon>Elapinae</taxon>
        <taxon>Ophiophagus</taxon>
    </lineage>
</organism>
<feature type="region of interest" description="Disordered" evidence="8">
    <location>
        <begin position="47"/>
        <end position="67"/>
    </location>
</feature>
<dbReference type="InterPro" id="IPR036282">
    <property type="entry name" value="Glutathione-S-Trfase_C_sf"/>
</dbReference>
<feature type="domain" description="GST N-terminal" evidence="9">
    <location>
        <begin position="1"/>
        <end position="99"/>
    </location>
</feature>
<dbReference type="SUPFAM" id="SSF47616">
    <property type="entry name" value="GST C-terminal domain-like"/>
    <property type="match status" value="2"/>
</dbReference>
<dbReference type="EMBL" id="AZIM01001699">
    <property type="protein sequence ID" value="ETE65977.1"/>
    <property type="molecule type" value="Genomic_DNA"/>
</dbReference>
<dbReference type="SMR" id="V8NWQ7"/>
<feature type="domain" description="GST C-terminal" evidence="10">
    <location>
        <begin position="299"/>
        <end position="429"/>
    </location>
</feature>
<dbReference type="InterPro" id="IPR040077">
    <property type="entry name" value="GST_C_Theta"/>
</dbReference>
<dbReference type="PROSITE" id="PS50404">
    <property type="entry name" value="GST_NTER"/>
    <property type="match status" value="1"/>
</dbReference>
<dbReference type="OrthoDB" id="422574at2759"/>
<dbReference type="InterPro" id="IPR051369">
    <property type="entry name" value="GST_Theta"/>
</dbReference>
<accession>V8NWQ7</accession>
<evidence type="ECO:0000313" key="11">
    <source>
        <dbReference type="EMBL" id="ETE65977.1"/>
    </source>
</evidence>
<comment type="subunit">
    <text evidence="3">Homodimer.</text>
</comment>
<comment type="caution">
    <text evidence="11">The sequence shown here is derived from an EMBL/GenBank/DDBJ whole genome shotgun (WGS) entry which is preliminary data.</text>
</comment>
<dbReference type="FunFam" id="1.20.1050.10:FF:000008">
    <property type="entry name" value="Glutathione S-transferase theta-1"/>
    <property type="match status" value="2"/>
</dbReference>